<sequence length="111" mass="12788">MIDLDKETSYKVEIELLKRKLSEKASLKANASKVQVCDFCQENHPNAKETLSFGGDTDEEFMREFIDKRDKVLSEECSALMQRKLPPKLEDPGRFTVPCSNREGRNRESTM</sequence>
<dbReference type="Proteomes" id="UP000242715">
    <property type="component" value="Unassembled WGS sequence"/>
</dbReference>
<accession>A0A2Z6PFP4</accession>
<name>A0A2Z6PFP4_TRISU</name>
<dbReference type="AlphaFoldDB" id="A0A2Z6PFP4"/>
<dbReference type="OrthoDB" id="778454at2759"/>
<feature type="compositionally biased region" description="Basic and acidic residues" evidence="1">
    <location>
        <begin position="102"/>
        <end position="111"/>
    </location>
</feature>
<evidence type="ECO:0000313" key="3">
    <source>
        <dbReference type="Proteomes" id="UP000242715"/>
    </source>
</evidence>
<dbReference type="EMBL" id="DF974610">
    <property type="protein sequence ID" value="GAU49700.1"/>
    <property type="molecule type" value="Genomic_DNA"/>
</dbReference>
<keyword evidence="3" id="KW-1185">Reference proteome</keyword>
<proteinExistence type="predicted"/>
<gene>
    <name evidence="2" type="ORF">TSUD_181980</name>
</gene>
<feature type="region of interest" description="Disordered" evidence="1">
    <location>
        <begin position="88"/>
        <end position="111"/>
    </location>
</feature>
<organism evidence="2 3">
    <name type="scientific">Trifolium subterraneum</name>
    <name type="common">Subterranean clover</name>
    <dbReference type="NCBI Taxonomy" id="3900"/>
    <lineage>
        <taxon>Eukaryota</taxon>
        <taxon>Viridiplantae</taxon>
        <taxon>Streptophyta</taxon>
        <taxon>Embryophyta</taxon>
        <taxon>Tracheophyta</taxon>
        <taxon>Spermatophyta</taxon>
        <taxon>Magnoliopsida</taxon>
        <taxon>eudicotyledons</taxon>
        <taxon>Gunneridae</taxon>
        <taxon>Pentapetalae</taxon>
        <taxon>rosids</taxon>
        <taxon>fabids</taxon>
        <taxon>Fabales</taxon>
        <taxon>Fabaceae</taxon>
        <taxon>Papilionoideae</taxon>
        <taxon>50 kb inversion clade</taxon>
        <taxon>NPAAA clade</taxon>
        <taxon>Hologalegina</taxon>
        <taxon>IRL clade</taxon>
        <taxon>Trifolieae</taxon>
        <taxon>Trifolium</taxon>
    </lineage>
</organism>
<reference evidence="3" key="1">
    <citation type="journal article" date="2017" name="Front. Plant Sci.">
        <title>Climate Clever Clovers: New Paradigm to Reduce the Environmental Footprint of Ruminants by Breeding Low Methanogenic Forages Utilizing Haplotype Variation.</title>
        <authorList>
            <person name="Kaur P."/>
            <person name="Appels R."/>
            <person name="Bayer P.E."/>
            <person name="Keeble-Gagnere G."/>
            <person name="Wang J."/>
            <person name="Hirakawa H."/>
            <person name="Shirasawa K."/>
            <person name="Vercoe P."/>
            <person name="Stefanova K."/>
            <person name="Durmic Z."/>
            <person name="Nichols P."/>
            <person name="Revell C."/>
            <person name="Isobe S.N."/>
            <person name="Edwards D."/>
            <person name="Erskine W."/>
        </authorList>
    </citation>
    <scope>NUCLEOTIDE SEQUENCE [LARGE SCALE GENOMIC DNA]</scope>
    <source>
        <strain evidence="3">cv. Daliak</strain>
    </source>
</reference>
<evidence type="ECO:0000256" key="1">
    <source>
        <dbReference type="SAM" id="MobiDB-lite"/>
    </source>
</evidence>
<protein>
    <submittedName>
        <fullName evidence="2">Uncharacterized protein</fullName>
    </submittedName>
</protein>
<evidence type="ECO:0000313" key="2">
    <source>
        <dbReference type="EMBL" id="GAU49700.1"/>
    </source>
</evidence>